<organism evidence="2 3">
    <name type="scientific">Stylosanthes scabra</name>
    <dbReference type="NCBI Taxonomy" id="79078"/>
    <lineage>
        <taxon>Eukaryota</taxon>
        <taxon>Viridiplantae</taxon>
        <taxon>Streptophyta</taxon>
        <taxon>Embryophyta</taxon>
        <taxon>Tracheophyta</taxon>
        <taxon>Spermatophyta</taxon>
        <taxon>Magnoliopsida</taxon>
        <taxon>eudicotyledons</taxon>
        <taxon>Gunneridae</taxon>
        <taxon>Pentapetalae</taxon>
        <taxon>rosids</taxon>
        <taxon>fabids</taxon>
        <taxon>Fabales</taxon>
        <taxon>Fabaceae</taxon>
        <taxon>Papilionoideae</taxon>
        <taxon>50 kb inversion clade</taxon>
        <taxon>dalbergioids sensu lato</taxon>
        <taxon>Dalbergieae</taxon>
        <taxon>Pterocarpus clade</taxon>
        <taxon>Stylosanthes</taxon>
    </lineage>
</organism>
<keyword evidence="3" id="KW-1185">Reference proteome</keyword>
<feature type="compositionally biased region" description="Basic and acidic residues" evidence="1">
    <location>
        <begin position="43"/>
        <end position="53"/>
    </location>
</feature>
<evidence type="ECO:0000313" key="3">
    <source>
        <dbReference type="Proteomes" id="UP001341840"/>
    </source>
</evidence>
<sequence length="145" mass="16827">MECFKLKRQSRMTRERGKRKKKLQPQRKNLQATHKEKVKKKEHKEDNHPEKSNIKNTQHQPNVQQQPKIEGNDTQASNMEECIISPNQLVMDAGRPPDPHLEERINSVPMDTEETNKVMIEQLVQGVDLSTPLISGHQDTEMQSN</sequence>
<proteinExistence type="predicted"/>
<evidence type="ECO:0000313" key="2">
    <source>
        <dbReference type="EMBL" id="MED6131383.1"/>
    </source>
</evidence>
<feature type="compositionally biased region" description="Polar residues" evidence="1">
    <location>
        <begin position="54"/>
        <end position="75"/>
    </location>
</feature>
<evidence type="ECO:0000256" key="1">
    <source>
        <dbReference type="SAM" id="MobiDB-lite"/>
    </source>
</evidence>
<protein>
    <submittedName>
        <fullName evidence="2">Uncharacterized protein</fullName>
    </submittedName>
</protein>
<comment type="caution">
    <text evidence="2">The sequence shown here is derived from an EMBL/GenBank/DDBJ whole genome shotgun (WGS) entry which is preliminary data.</text>
</comment>
<feature type="compositionally biased region" description="Basic residues" evidence="1">
    <location>
        <begin position="1"/>
        <end position="25"/>
    </location>
</feature>
<dbReference type="EMBL" id="JASCZI010060436">
    <property type="protein sequence ID" value="MED6131383.1"/>
    <property type="molecule type" value="Genomic_DNA"/>
</dbReference>
<dbReference type="Proteomes" id="UP001341840">
    <property type="component" value="Unassembled WGS sequence"/>
</dbReference>
<reference evidence="2 3" key="1">
    <citation type="journal article" date="2023" name="Plants (Basel)">
        <title>Bridging the Gap: Combining Genomics and Transcriptomics Approaches to Understand Stylosanthes scabra, an Orphan Legume from the Brazilian Caatinga.</title>
        <authorList>
            <person name="Ferreira-Neto J.R.C."/>
            <person name="da Silva M.D."/>
            <person name="Binneck E."/>
            <person name="de Melo N.F."/>
            <person name="da Silva R.H."/>
            <person name="de Melo A.L.T.M."/>
            <person name="Pandolfi V."/>
            <person name="Bustamante F.O."/>
            <person name="Brasileiro-Vidal A.C."/>
            <person name="Benko-Iseppon A.M."/>
        </authorList>
    </citation>
    <scope>NUCLEOTIDE SEQUENCE [LARGE SCALE GENOMIC DNA]</scope>
    <source>
        <tissue evidence="2">Leaves</tissue>
    </source>
</reference>
<gene>
    <name evidence="2" type="ORF">PIB30_008972</name>
</gene>
<accession>A0ABU6S5K6</accession>
<feature type="region of interest" description="Disordered" evidence="1">
    <location>
        <begin position="1"/>
        <end position="75"/>
    </location>
</feature>
<name>A0ABU6S5K6_9FABA</name>